<accession>F7ZIQ3</accession>
<dbReference type="Proteomes" id="UP000001353">
    <property type="component" value="Chromosome"/>
</dbReference>
<sequence length="203" mass="22980">MQIGKTRRAISAAMRLSYVVIWGLLASGTARADVPLEGTWSLGYQTGIMTNQRAHDAINPSKVEFVDNYLLGLLAGYDVPIGDSRFSFGIEFQANMHFGDQGFYEIVVPVVLRYYPEESWWDAFDSFSFGLGGSHYSEISNVEREKYGESRRDLVYWFLEAEFATRNADETIFARIHHRSNAFDTLEPNGGSNAFVVGFRRAF</sequence>
<reference evidence="1 2" key="1">
    <citation type="journal article" date="2011" name="BMC Genomics">
        <title>Comparative genome analysis and genome-guided physiological analysis of Roseobacter litoralis.</title>
        <authorList>
            <person name="Kalhoefer D."/>
            <person name="Thole S."/>
            <person name="Voget S."/>
            <person name="Lehmann R."/>
            <person name="Liesegang H."/>
            <person name="Wollher A."/>
            <person name="Daniel R."/>
            <person name="Simon M."/>
            <person name="Brinkhoff T."/>
        </authorList>
    </citation>
    <scope>NUCLEOTIDE SEQUENCE [LARGE SCALE GENOMIC DNA]</scope>
    <source>
        <strain evidence="2">ATCC 49566 / DSM 6996 / JCM 21268 / NBRC 15278 / OCh 149</strain>
    </source>
</reference>
<evidence type="ECO:0000313" key="1">
    <source>
        <dbReference type="EMBL" id="AEI93772.1"/>
    </source>
</evidence>
<name>F7ZIQ3_ROSLO</name>
<dbReference type="STRING" id="391595.RLO149_c017820"/>
<protein>
    <recommendedName>
        <fullName evidence="3">Lipid A 3-O-deacylase-like protein</fullName>
    </recommendedName>
</protein>
<keyword evidence="2" id="KW-1185">Reference proteome</keyword>
<evidence type="ECO:0000313" key="2">
    <source>
        <dbReference type="Proteomes" id="UP000001353"/>
    </source>
</evidence>
<gene>
    <name evidence="1" type="ordered locus">RLO149_c017820</name>
</gene>
<evidence type="ECO:0008006" key="3">
    <source>
        <dbReference type="Google" id="ProtNLM"/>
    </source>
</evidence>
<dbReference type="KEGG" id="rli:RLO149_c017820"/>
<organism evidence="1 2">
    <name type="scientific">Roseobacter litoralis (strain ATCC 49566 / DSM 6996 / JCM 21268 / NBRC 15278 / OCh 149)</name>
    <dbReference type="NCBI Taxonomy" id="391595"/>
    <lineage>
        <taxon>Bacteria</taxon>
        <taxon>Pseudomonadati</taxon>
        <taxon>Pseudomonadota</taxon>
        <taxon>Alphaproteobacteria</taxon>
        <taxon>Rhodobacterales</taxon>
        <taxon>Roseobacteraceae</taxon>
        <taxon>Roseobacter</taxon>
    </lineage>
</organism>
<dbReference type="eggNOG" id="ENOG5033XS0">
    <property type="taxonomic scope" value="Bacteria"/>
</dbReference>
<dbReference type="AlphaFoldDB" id="F7ZIQ3"/>
<dbReference type="HOGENOM" id="CLU_091311_0_0_5"/>
<proteinExistence type="predicted"/>
<dbReference type="OrthoDB" id="323914at2"/>
<dbReference type="EMBL" id="CP002623">
    <property type="protein sequence ID" value="AEI93772.1"/>
    <property type="molecule type" value="Genomic_DNA"/>
</dbReference>